<evidence type="ECO:0000313" key="9">
    <source>
        <dbReference type="Proteomes" id="UP000824782"/>
    </source>
</evidence>
<dbReference type="EC" id="4.2.1.11" evidence="3"/>
<evidence type="ECO:0000256" key="6">
    <source>
        <dbReference type="ARBA" id="ARBA00031125"/>
    </source>
</evidence>
<accession>A0AAV6YQU1</accession>
<gene>
    <name evidence="8" type="ORF">GDO81_023340</name>
</gene>
<evidence type="ECO:0000256" key="1">
    <source>
        <dbReference type="ARBA" id="ARBA00005031"/>
    </source>
</evidence>
<dbReference type="AlphaFoldDB" id="A0AAV6YQU1"/>
<evidence type="ECO:0000259" key="7">
    <source>
        <dbReference type="SMART" id="SM01192"/>
    </source>
</evidence>
<proteinExistence type="inferred from homology"/>
<protein>
    <recommendedName>
        <fullName evidence="3">phosphopyruvate hydratase</fullName>
        <ecNumber evidence="3">4.2.1.11</ecNumber>
    </recommendedName>
    <alternativeName>
        <fullName evidence="6">2-phospho-D-glycerate hydro-lyase</fullName>
    </alternativeName>
</protein>
<dbReference type="EMBL" id="WNYA01024144">
    <property type="protein sequence ID" value="KAG8538075.1"/>
    <property type="molecule type" value="Genomic_DNA"/>
</dbReference>
<evidence type="ECO:0000256" key="5">
    <source>
        <dbReference type="ARBA" id="ARBA00023239"/>
    </source>
</evidence>
<dbReference type="GO" id="GO:0006096">
    <property type="term" value="P:glycolytic process"/>
    <property type="evidence" value="ECO:0007669"/>
    <property type="project" value="UniProtKB-KW"/>
</dbReference>
<dbReference type="InterPro" id="IPR000941">
    <property type="entry name" value="Enolase"/>
</dbReference>
<dbReference type="Pfam" id="PF00113">
    <property type="entry name" value="Enolase_C"/>
    <property type="match status" value="1"/>
</dbReference>
<dbReference type="InterPro" id="IPR020810">
    <property type="entry name" value="Enolase_C"/>
</dbReference>
<reference evidence="8" key="1">
    <citation type="thesis" date="2020" institute="ProQuest LLC" country="789 East Eisenhower Parkway, Ann Arbor, MI, USA">
        <title>Comparative Genomics and Chromosome Evolution.</title>
        <authorList>
            <person name="Mudd A.B."/>
        </authorList>
    </citation>
    <scope>NUCLEOTIDE SEQUENCE</scope>
    <source>
        <strain evidence="8">237g6f4</strain>
        <tissue evidence="8">Blood</tissue>
    </source>
</reference>
<comment type="pathway">
    <text evidence="1">Carbohydrate degradation; glycolysis; pyruvate from D-glyceraldehyde 3-phosphate: step 4/5.</text>
</comment>
<evidence type="ECO:0000256" key="4">
    <source>
        <dbReference type="ARBA" id="ARBA00023152"/>
    </source>
</evidence>
<dbReference type="PANTHER" id="PTHR11902">
    <property type="entry name" value="ENOLASE"/>
    <property type="match status" value="1"/>
</dbReference>
<evidence type="ECO:0000256" key="2">
    <source>
        <dbReference type="ARBA" id="ARBA00009604"/>
    </source>
</evidence>
<dbReference type="InterPro" id="IPR036849">
    <property type="entry name" value="Enolase-like_C_sf"/>
</dbReference>
<dbReference type="GO" id="GO:0000015">
    <property type="term" value="C:phosphopyruvate hydratase complex"/>
    <property type="evidence" value="ECO:0007669"/>
    <property type="project" value="InterPro"/>
</dbReference>
<evidence type="ECO:0000313" key="8">
    <source>
        <dbReference type="EMBL" id="KAG8538075.1"/>
    </source>
</evidence>
<name>A0AAV6YQU1_ENGPU</name>
<keyword evidence="5" id="KW-0456">Lyase</keyword>
<dbReference type="SMART" id="SM01192">
    <property type="entry name" value="Enolase_C"/>
    <property type="match status" value="1"/>
</dbReference>
<sequence>MVSMLGCLVVACERLEQPLELVREACAALELELGRDVCLFINCAAHEIMDYNKGRYEIISGVWKSPDEMVDLYVDVVNKHPAIVALLDPFRKEDREQWEALGKAVGSKCYLIADVASRSGSAPTCSGPILRLTNETTVTDLLEAVQPMEGKRGSMRSPSCVRLCVTPICYLLYVTFSMGPSCFTALCHPSM</sequence>
<evidence type="ECO:0000256" key="3">
    <source>
        <dbReference type="ARBA" id="ARBA00012058"/>
    </source>
</evidence>
<keyword evidence="9" id="KW-1185">Reference proteome</keyword>
<dbReference type="GO" id="GO:0004634">
    <property type="term" value="F:phosphopyruvate hydratase activity"/>
    <property type="evidence" value="ECO:0007669"/>
    <property type="project" value="UniProtKB-EC"/>
</dbReference>
<dbReference type="Proteomes" id="UP000824782">
    <property type="component" value="Unassembled WGS sequence"/>
</dbReference>
<organism evidence="8 9">
    <name type="scientific">Engystomops pustulosus</name>
    <name type="common">Tungara frog</name>
    <name type="synonym">Physalaemus pustulosus</name>
    <dbReference type="NCBI Taxonomy" id="76066"/>
    <lineage>
        <taxon>Eukaryota</taxon>
        <taxon>Metazoa</taxon>
        <taxon>Chordata</taxon>
        <taxon>Craniata</taxon>
        <taxon>Vertebrata</taxon>
        <taxon>Euteleostomi</taxon>
        <taxon>Amphibia</taxon>
        <taxon>Batrachia</taxon>
        <taxon>Anura</taxon>
        <taxon>Neobatrachia</taxon>
        <taxon>Hyloidea</taxon>
        <taxon>Leptodactylidae</taxon>
        <taxon>Leiuperinae</taxon>
        <taxon>Engystomops</taxon>
    </lineage>
</organism>
<dbReference type="PANTHER" id="PTHR11902:SF30">
    <property type="entry name" value="ENOLASE 4"/>
    <property type="match status" value="1"/>
</dbReference>
<dbReference type="Gene3D" id="3.20.20.120">
    <property type="entry name" value="Enolase-like C-terminal domain"/>
    <property type="match status" value="1"/>
</dbReference>
<comment type="caution">
    <text evidence="8">The sequence shown here is derived from an EMBL/GenBank/DDBJ whole genome shotgun (WGS) entry which is preliminary data.</text>
</comment>
<keyword evidence="4" id="KW-0324">Glycolysis</keyword>
<dbReference type="GO" id="GO:0000287">
    <property type="term" value="F:magnesium ion binding"/>
    <property type="evidence" value="ECO:0007669"/>
    <property type="project" value="InterPro"/>
</dbReference>
<comment type="similarity">
    <text evidence="2">Belongs to the enolase family.</text>
</comment>
<dbReference type="SUPFAM" id="SSF51604">
    <property type="entry name" value="Enolase C-terminal domain-like"/>
    <property type="match status" value="1"/>
</dbReference>
<feature type="domain" description="Enolase C-terminal TIM barrel" evidence="7">
    <location>
        <begin position="2"/>
        <end position="159"/>
    </location>
</feature>